<evidence type="ECO:0000313" key="3">
    <source>
        <dbReference type="Proteomes" id="UP001497497"/>
    </source>
</evidence>
<keyword evidence="1" id="KW-0472">Membrane</keyword>
<evidence type="ECO:0000256" key="1">
    <source>
        <dbReference type="SAM" id="Phobius"/>
    </source>
</evidence>
<evidence type="ECO:0000313" key="2">
    <source>
        <dbReference type="EMBL" id="CAL1533824.1"/>
    </source>
</evidence>
<gene>
    <name evidence="2" type="ORF">GSLYS_00007784001</name>
</gene>
<reference evidence="2 3" key="1">
    <citation type="submission" date="2024-04" db="EMBL/GenBank/DDBJ databases">
        <authorList>
            <consortium name="Genoscope - CEA"/>
            <person name="William W."/>
        </authorList>
    </citation>
    <scope>NUCLEOTIDE SEQUENCE [LARGE SCALE GENOMIC DNA]</scope>
</reference>
<feature type="transmembrane region" description="Helical" evidence="1">
    <location>
        <begin position="82"/>
        <end position="113"/>
    </location>
</feature>
<protein>
    <submittedName>
        <fullName evidence="2">Uncharacterized protein</fullName>
    </submittedName>
</protein>
<feature type="non-terminal residue" evidence="2">
    <location>
        <position position="1"/>
    </location>
</feature>
<proteinExistence type="predicted"/>
<keyword evidence="3" id="KW-1185">Reference proteome</keyword>
<comment type="caution">
    <text evidence="2">The sequence shown here is derived from an EMBL/GenBank/DDBJ whole genome shotgun (WGS) entry which is preliminary data.</text>
</comment>
<dbReference type="Proteomes" id="UP001497497">
    <property type="component" value="Unassembled WGS sequence"/>
</dbReference>
<dbReference type="AlphaFoldDB" id="A0AAV2HIG5"/>
<feature type="transmembrane region" description="Helical" evidence="1">
    <location>
        <begin position="48"/>
        <end position="70"/>
    </location>
</feature>
<sequence>EFVNSPLIFRFFKKKFKFIEMYSNIFKHLLYNCKIMFLKKIKDCSRPYVSGLLSLYHIHIITAALCTLVLTPPSFMIDVMVFSVSVSFIFMFVTNFACIPSLLKTFFFFSYFVPLR</sequence>
<keyword evidence="1" id="KW-1133">Transmembrane helix</keyword>
<keyword evidence="1" id="KW-0812">Transmembrane</keyword>
<accession>A0AAV2HIG5</accession>
<organism evidence="2 3">
    <name type="scientific">Lymnaea stagnalis</name>
    <name type="common">Great pond snail</name>
    <name type="synonym">Helix stagnalis</name>
    <dbReference type="NCBI Taxonomy" id="6523"/>
    <lineage>
        <taxon>Eukaryota</taxon>
        <taxon>Metazoa</taxon>
        <taxon>Spiralia</taxon>
        <taxon>Lophotrochozoa</taxon>
        <taxon>Mollusca</taxon>
        <taxon>Gastropoda</taxon>
        <taxon>Heterobranchia</taxon>
        <taxon>Euthyneura</taxon>
        <taxon>Panpulmonata</taxon>
        <taxon>Hygrophila</taxon>
        <taxon>Lymnaeoidea</taxon>
        <taxon>Lymnaeidae</taxon>
        <taxon>Lymnaea</taxon>
    </lineage>
</organism>
<name>A0AAV2HIG5_LYMST</name>
<dbReference type="EMBL" id="CAXITT010000153">
    <property type="protein sequence ID" value="CAL1533824.1"/>
    <property type="molecule type" value="Genomic_DNA"/>
</dbReference>